<dbReference type="EMBL" id="PXNS01000017">
    <property type="protein sequence ID" value="PTL89105.1"/>
    <property type="molecule type" value="Genomic_DNA"/>
</dbReference>
<evidence type="ECO:0000256" key="1">
    <source>
        <dbReference type="ARBA" id="ARBA00009981"/>
    </source>
</evidence>
<evidence type="ECO:0000256" key="2">
    <source>
        <dbReference type="RuleBase" id="RU362080"/>
    </source>
</evidence>
<dbReference type="Gene3D" id="3.40.1620.10">
    <property type="entry name" value="YefM-like domain"/>
    <property type="match status" value="1"/>
</dbReference>
<comment type="caution">
    <text evidence="3">The sequence shown here is derived from an EMBL/GenBank/DDBJ whole genome shotgun (WGS) entry which is preliminary data.</text>
</comment>
<proteinExistence type="inferred from homology"/>
<keyword evidence="4" id="KW-1185">Reference proteome</keyword>
<sequence>MHEAKTHLSRLIAAAQRGQEVLICKNGKPVARIEALKDQ</sequence>
<organism evidence="3 4">
    <name type="scientific">Halomonas litopenaei</name>
    <dbReference type="NCBI Taxonomy" id="2109328"/>
    <lineage>
        <taxon>Bacteria</taxon>
        <taxon>Pseudomonadati</taxon>
        <taxon>Pseudomonadota</taxon>
        <taxon>Gammaproteobacteria</taxon>
        <taxon>Oceanospirillales</taxon>
        <taxon>Halomonadaceae</taxon>
        <taxon>Halomonas</taxon>
    </lineage>
</organism>
<gene>
    <name evidence="3" type="ORF">C6W88_19800</name>
</gene>
<accession>A0ABX5IUM8</accession>
<dbReference type="Proteomes" id="UP000241895">
    <property type="component" value="Unassembled WGS sequence"/>
</dbReference>
<name>A0ABX5IUM8_9GAMM</name>
<dbReference type="InterPro" id="IPR006442">
    <property type="entry name" value="Antitoxin_Phd/YefM"/>
</dbReference>
<comment type="similarity">
    <text evidence="1 2">Belongs to the phD/YefM antitoxin family.</text>
</comment>
<reference evidence="3 4" key="1">
    <citation type="submission" date="2018-03" db="EMBL/GenBank/DDBJ databases">
        <authorList>
            <person name="Zhou J."/>
            <person name="Li X."/>
            <person name="Xue M."/>
            <person name="Yin J."/>
        </authorList>
    </citation>
    <scope>NUCLEOTIDE SEQUENCE [LARGE SCALE GENOMIC DNA]</scope>
    <source>
        <strain evidence="3 4">SYSU ZJ2214</strain>
    </source>
</reference>
<evidence type="ECO:0000313" key="3">
    <source>
        <dbReference type="EMBL" id="PTL89105.1"/>
    </source>
</evidence>
<dbReference type="Pfam" id="PF02604">
    <property type="entry name" value="PhdYeFM_antitox"/>
    <property type="match status" value="1"/>
</dbReference>
<dbReference type="SUPFAM" id="SSF143120">
    <property type="entry name" value="YefM-like"/>
    <property type="match status" value="1"/>
</dbReference>
<dbReference type="NCBIfam" id="TIGR01552">
    <property type="entry name" value="phd_fam"/>
    <property type="match status" value="1"/>
</dbReference>
<protein>
    <recommendedName>
        <fullName evidence="2">Antitoxin</fullName>
    </recommendedName>
</protein>
<comment type="function">
    <text evidence="2">Antitoxin component of a type II toxin-antitoxin (TA) system.</text>
</comment>
<evidence type="ECO:0000313" key="4">
    <source>
        <dbReference type="Proteomes" id="UP000241895"/>
    </source>
</evidence>
<dbReference type="InterPro" id="IPR036165">
    <property type="entry name" value="YefM-like_sf"/>
</dbReference>